<dbReference type="EMBL" id="BKCJ010435267">
    <property type="protein sequence ID" value="GFA50254.1"/>
    <property type="molecule type" value="Genomic_DNA"/>
</dbReference>
<comment type="caution">
    <text evidence="2">The sequence shown here is derived from an EMBL/GenBank/DDBJ whole genome shotgun (WGS) entry which is preliminary data.</text>
</comment>
<gene>
    <name evidence="2" type="ORF">Tci_622226</name>
</gene>
<organism evidence="2">
    <name type="scientific">Tanacetum cinerariifolium</name>
    <name type="common">Dalmatian daisy</name>
    <name type="synonym">Chrysanthemum cinerariifolium</name>
    <dbReference type="NCBI Taxonomy" id="118510"/>
    <lineage>
        <taxon>Eukaryota</taxon>
        <taxon>Viridiplantae</taxon>
        <taxon>Streptophyta</taxon>
        <taxon>Embryophyta</taxon>
        <taxon>Tracheophyta</taxon>
        <taxon>Spermatophyta</taxon>
        <taxon>Magnoliopsida</taxon>
        <taxon>eudicotyledons</taxon>
        <taxon>Gunneridae</taxon>
        <taxon>Pentapetalae</taxon>
        <taxon>asterids</taxon>
        <taxon>campanulids</taxon>
        <taxon>Asterales</taxon>
        <taxon>Asteraceae</taxon>
        <taxon>Asteroideae</taxon>
        <taxon>Anthemideae</taxon>
        <taxon>Anthemidinae</taxon>
        <taxon>Tanacetum</taxon>
    </lineage>
</organism>
<proteinExistence type="predicted"/>
<name>A0A699JS66_TANCI</name>
<dbReference type="PANTHER" id="PTHR11439">
    <property type="entry name" value="GAG-POL-RELATED RETROTRANSPOSON"/>
    <property type="match status" value="1"/>
</dbReference>
<evidence type="ECO:0000256" key="1">
    <source>
        <dbReference type="SAM" id="MobiDB-lite"/>
    </source>
</evidence>
<feature type="compositionally biased region" description="Polar residues" evidence="1">
    <location>
        <begin position="387"/>
        <end position="396"/>
    </location>
</feature>
<feature type="non-terminal residue" evidence="2">
    <location>
        <position position="396"/>
    </location>
</feature>
<evidence type="ECO:0000313" key="2">
    <source>
        <dbReference type="EMBL" id="GFA50254.1"/>
    </source>
</evidence>
<feature type="non-terminal residue" evidence="2">
    <location>
        <position position="1"/>
    </location>
</feature>
<dbReference type="PANTHER" id="PTHR11439:SF495">
    <property type="entry name" value="REVERSE TRANSCRIPTASE, RNA-DEPENDENT DNA POLYMERASE-RELATED"/>
    <property type="match status" value="1"/>
</dbReference>
<reference evidence="2" key="1">
    <citation type="journal article" date="2019" name="Sci. Rep.">
        <title>Draft genome of Tanacetum cinerariifolium, the natural source of mosquito coil.</title>
        <authorList>
            <person name="Yamashiro T."/>
            <person name="Shiraishi A."/>
            <person name="Satake H."/>
            <person name="Nakayama K."/>
        </authorList>
    </citation>
    <scope>NUCLEOTIDE SEQUENCE</scope>
</reference>
<protein>
    <submittedName>
        <fullName evidence="2">Ribonuclease H-like domain-containing protein</fullName>
    </submittedName>
</protein>
<dbReference type="AlphaFoldDB" id="A0A699JS66"/>
<accession>A0A699JS66</accession>
<feature type="region of interest" description="Disordered" evidence="1">
    <location>
        <begin position="377"/>
        <end position="396"/>
    </location>
</feature>
<sequence length="396" mass="45256">ITLVNDQDDAKMFDVNDLHGEEVFVEKEVANKEVSATGEVNSASIATIVSDVATVTTKEITLAQALMEIKTSKPKVKGIVLQEPSESITTITTISSKKSSDKEEKEKLIIEQKATLFKELLEKRRKHFAAKATKEKRNKPPAQAQQRKIMCTYLKNVKGKKLKDLKNKSFEFIQKMFDRVFNRVDDDKETAELKQLMKIIPDEEDIAIDAIPLVVKSPNIVDWKIHKEGKKSYYQIIRANGKSKMYMGDLKTVFKPHVEDQVWRKQQGYKVLEWKLYDSVKNKARLVAQGHTQEEGIDYDEVFAPVYPAYPAKVYKVEKAMYGLHQAPRAWHQVTPKECHLYAVKMIFQYLKGHPKLGLWYPKASPFDLVAYSDSDYVGSSQDRKSTTGGSQFLGR</sequence>